<evidence type="ECO:0000313" key="2">
    <source>
        <dbReference type="Proteomes" id="UP000829542"/>
    </source>
</evidence>
<dbReference type="RefSeq" id="WP_242148960.1">
    <property type="nucleotide sequence ID" value="NZ_CP093379.1"/>
</dbReference>
<dbReference type="Proteomes" id="UP000829542">
    <property type="component" value="Chromosome"/>
</dbReference>
<dbReference type="Gene3D" id="3.40.1360.10">
    <property type="match status" value="1"/>
</dbReference>
<keyword evidence="2" id="KW-1185">Reference proteome</keyword>
<dbReference type="EMBL" id="CP093379">
    <property type="protein sequence ID" value="UNM96052.1"/>
    <property type="molecule type" value="Genomic_DNA"/>
</dbReference>
<dbReference type="InterPro" id="IPR034154">
    <property type="entry name" value="TOPRIM_DnaG/twinkle"/>
</dbReference>
<gene>
    <name evidence="1" type="ORF">MMG00_12760</name>
</gene>
<name>A0ABY3X4T2_9GAMM</name>
<dbReference type="Pfam" id="PF13155">
    <property type="entry name" value="Toprim_2"/>
    <property type="match status" value="1"/>
</dbReference>
<reference evidence="1 2" key="1">
    <citation type="submission" date="2022-03" db="EMBL/GenBank/DDBJ databases">
        <title>Ignatzschineria rhizosphaerae HR5S32.</title>
        <authorList>
            <person name="Sun J.Q."/>
            <person name="Feng J.Y."/>
        </authorList>
    </citation>
    <scope>NUCLEOTIDE SEQUENCE [LARGE SCALE GENOMIC DNA]</scope>
    <source>
        <strain evidence="1 2">HR5S32</strain>
    </source>
</reference>
<evidence type="ECO:0000313" key="1">
    <source>
        <dbReference type="EMBL" id="UNM96052.1"/>
    </source>
</evidence>
<proteinExistence type="predicted"/>
<sequence length="872" mass="100172">MSNHRKMDSALRESIISVLTSKYGMRQSGENFAGGVCPDCGKKDLWAVGDEPWSIQCNRINNCGYKGLIRELHPELFKSVTERAESFMIQDNKPDPKGIAKFYLSDERELNPTRAGNFTQETAFNRKTGKGSATIRYTFPVDNGQECYWERIIEDIGSAKANFKYGTSYSNYGWVPPEFNQRSGDVWIVEGIFDALALQEHGIRAISAMSCHNFPAKTIQALNLDLLTTIVIALDSNKAGYEAIPKMIARVEELGFINIQVALTRSKMDWNDCHIQDKLSREDIELYYYNGDLFTATSAYNKALLMWKRNLWQSFIVEHDYKTYWAEVKNASGLQDKEDEEEDKEPELSLTQIGTCLIDFLYVERSIATDETRFYLDIQNSRGNAKGIFSGKHFKSPNEFGSRIIDTLPGANFSGKAHQIEKLYELKAPYIKTVHTIDYVGYCPEAKGYVYPQFAVKDGEIHLPNKEDYYSFKNYHIKNTFTPGSFNPSTNIKPVQWLDDYITAFGDRGLIVLAYFFGSLFATQIRHELGYFPFLEFTGEAGSGKTAVLEFMWKLMGRDNYEGINPTTSTPAGRYRTLNQFSNMPTSYIEGQSESKDAKKGKDDWLYESKTQFNGRSVRTKGKNNNGNDTDESPFYGSIVVSQNVKIDADEATLTRFIYLHMTSDHHTPAGKRASEKLMRLEIDDVSSFLLQTILQEKSILKIIFDKYEEIKDIFIDSDRVVHSRIRDVHKLLLAILEALTETYNIDYKNRDKAAKLIMRIAEDRQKDLDHDPEPVQEFWYLLEDLQRDEDPMRQNSLINHSNNKEFELAINLNHIATMARDRNLPPIDVTLLRKLLPKTKTFEFIENKTVKSSINGKTTRCYVFKWNGKWK</sequence>
<accession>A0ABY3X4T2</accession>
<dbReference type="SUPFAM" id="SSF56731">
    <property type="entry name" value="DNA primase core"/>
    <property type="match status" value="1"/>
</dbReference>
<protein>
    <submittedName>
        <fullName evidence="1">Toprim domain-containing protein</fullName>
    </submittedName>
</protein>
<dbReference type="CDD" id="cd01029">
    <property type="entry name" value="TOPRIM_primases"/>
    <property type="match status" value="1"/>
</dbReference>
<organism evidence="1 2">
    <name type="scientific">Ignatzschineria rhizosphaerae</name>
    <dbReference type="NCBI Taxonomy" id="2923279"/>
    <lineage>
        <taxon>Bacteria</taxon>
        <taxon>Pseudomonadati</taxon>
        <taxon>Pseudomonadota</taxon>
        <taxon>Gammaproteobacteria</taxon>
        <taxon>Cardiobacteriales</taxon>
        <taxon>Ignatzschineriaceae</taxon>
        <taxon>Ignatzschineria</taxon>
    </lineage>
</organism>